<name>A0AAD5DFW1_9CHLO</name>
<proteinExistence type="predicted"/>
<dbReference type="Pfam" id="PF07942">
    <property type="entry name" value="CARME"/>
    <property type="match status" value="1"/>
</dbReference>
<comment type="caution">
    <text evidence="1">The sequence shown here is derived from an EMBL/GenBank/DDBJ whole genome shotgun (WGS) entry which is preliminary data.</text>
</comment>
<gene>
    <name evidence="1" type="ORF">COHA_008879</name>
</gene>
<dbReference type="GO" id="GO:0008757">
    <property type="term" value="F:S-adenosylmethionine-dependent methyltransferase activity"/>
    <property type="evidence" value="ECO:0007669"/>
    <property type="project" value="InterPro"/>
</dbReference>
<sequence>MVPQLAEKIAAARQCIYRNHLFMSAMLATMFEDSGWAPPHLAPANAAADEYEDRAWAAVAPQDHDKGFQAQGSEFSYFMLLASAYLLNGVQRAEQWTIHLCGMQHVGKGVLLLDLDGPQWRMVWCNEAFCSAAGIVKLLVGAVGSAAGAMQQHVQQHCSWSGAGVPQRPLESQAAEVLRSVRLRL</sequence>
<dbReference type="EMBL" id="JADXDR010000158">
    <property type="protein sequence ID" value="KAI7837265.1"/>
    <property type="molecule type" value="Genomic_DNA"/>
</dbReference>
<protein>
    <submittedName>
        <fullName evidence="1">Uncharacterized protein</fullName>
    </submittedName>
</protein>
<reference evidence="1" key="1">
    <citation type="submission" date="2020-11" db="EMBL/GenBank/DDBJ databases">
        <title>Chlorella ohadii genome sequencing and assembly.</title>
        <authorList>
            <person name="Murik O."/>
            <person name="Treves H."/>
            <person name="Kedem I."/>
            <person name="Shotland Y."/>
            <person name="Kaplan A."/>
        </authorList>
    </citation>
    <scope>NUCLEOTIDE SEQUENCE</scope>
    <source>
        <strain evidence="1">1</strain>
    </source>
</reference>
<accession>A0AAD5DFW1</accession>
<evidence type="ECO:0000313" key="2">
    <source>
        <dbReference type="Proteomes" id="UP001205105"/>
    </source>
</evidence>
<keyword evidence="2" id="KW-1185">Reference proteome</keyword>
<evidence type="ECO:0000313" key="1">
    <source>
        <dbReference type="EMBL" id="KAI7837265.1"/>
    </source>
</evidence>
<dbReference type="Proteomes" id="UP001205105">
    <property type="component" value="Unassembled WGS sequence"/>
</dbReference>
<dbReference type="AlphaFoldDB" id="A0AAD5DFW1"/>
<organism evidence="1 2">
    <name type="scientific">Chlorella ohadii</name>
    <dbReference type="NCBI Taxonomy" id="2649997"/>
    <lineage>
        <taxon>Eukaryota</taxon>
        <taxon>Viridiplantae</taxon>
        <taxon>Chlorophyta</taxon>
        <taxon>core chlorophytes</taxon>
        <taxon>Trebouxiophyceae</taxon>
        <taxon>Chlorellales</taxon>
        <taxon>Chlorellaceae</taxon>
        <taxon>Chlorella clade</taxon>
        <taxon>Chlorella</taxon>
    </lineage>
</organism>
<dbReference type="InterPro" id="IPR012901">
    <property type="entry name" value="CARME"/>
</dbReference>